<organism evidence="2 3">
    <name type="scientific">Heterorhabditis bacteriophora</name>
    <name type="common">Entomopathogenic nematode worm</name>
    <dbReference type="NCBI Taxonomy" id="37862"/>
    <lineage>
        <taxon>Eukaryota</taxon>
        <taxon>Metazoa</taxon>
        <taxon>Ecdysozoa</taxon>
        <taxon>Nematoda</taxon>
        <taxon>Chromadorea</taxon>
        <taxon>Rhabditida</taxon>
        <taxon>Rhabditina</taxon>
        <taxon>Rhabditomorpha</taxon>
        <taxon>Strongyloidea</taxon>
        <taxon>Heterorhabditidae</taxon>
        <taxon>Heterorhabditis</taxon>
    </lineage>
</organism>
<evidence type="ECO:0000313" key="2">
    <source>
        <dbReference type="Proteomes" id="UP000095283"/>
    </source>
</evidence>
<sequence length="96" mass="11236">MKYKNDRMLLQQSRMGYPNPPPLRSPIPSQPYPTFHLPSYSNAVTLQRDTVTTVDGSFQHRYYDYFEDIPMPNQVFSPRRYEPPPPYPGNEGDKIV</sequence>
<dbReference type="Proteomes" id="UP000095283">
    <property type="component" value="Unplaced"/>
</dbReference>
<reference evidence="3" key="1">
    <citation type="submission" date="2016-11" db="UniProtKB">
        <authorList>
            <consortium name="WormBaseParasite"/>
        </authorList>
    </citation>
    <scope>IDENTIFICATION</scope>
</reference>
<evidence type="ECO:0000256" key="1">
    <source>
        <dbReference type="SAM" id="MobiDB-lite"/>
    </source>
</evidence>
<evidence type="ECO:0000313" key="3">
    <source>
        <dbReference type="WBParaSite" id="Hba_17240"/>
    </source>
</evidence>
<dbReference type="WBParaSite" id="Hba_17240">
    <property type="protein sequence ID" value="Hba_17240"/>
    <property type="gene ID" value="Hba_17240"/>
</dbReference>
<keyword evidence="2" id="KW-1185">Reference proteome</keyword>
<feature type="region of interest" description="Disordered" evidence="1">
    <location>
        <begin position="76"/>
        <end position="96"/>
    </location>
</feature>
<name>A0A1I7XIA5_HETBA</name>
<protein>
    <submittedName>
        <fullName evidence="3">Ovule protein</fullName>
    </submittedName>
</protein>
<proteinExistence type="predicted"/>
<accession>A0A1I7XIA5</accession>
<dbReference type="AlphaFoldDB" id="A0A1I7XIA5"/>